<keyword evidence="2" id="KW-1185">Reference proteome</keyword>
<reference evidence="1 2" key="1">
    <citation type="submission" date="2017-03" db="EMBL/GenBank/DDBJ databases">
        <authorList>
            <person name="Afonso C.L."/>
            <person name="Miller P.J."/>
            <person name="Scott M.A."/>
            <person name="Spackman E."/>
            <person name="Goraichik I."/>
            <person name="Dimitrov K.M."/>
            <person name="Suarez D.L."/>
            <person name="Swayne D.E."/>
        </authorList>
    </citation>
    <scope>NUCLEOTIDE SEQUENCE [LARGE SCALE GENOMIC DNA]</scope>
    <source>
        <strain evidence="1">PRJEB14757</strain>
    </source>
</reference>
<accession>A0A1W1HEJ9</accession>
<protein>
    <submittedName>
        <fullName evidence="1">Uncharacterized protein</fullName>
    </submittedName>
</protein>
<proteinExistence type="predicted"/>
<dbReference type="STRING" id="1246637.MTBBW1_2500002"/>
<dbReference type="AlphaFoldDB" id="A0A1W1HEJ9"/>
<name>A0A1W1HEJ9_9BACT</name>
<organism evidence="1 2">
    <name type="scientific">Desulfamplus magnetovallimortis</name>
    <dbReference type="NCBI Taxonomy" id="1246637"/>
    <lineage>
        <taxon>Bacteria</taxon>
        <taxon>Pseudomonadati</taxon>
        <taxon>Thermodesulfobacteriota</taxon>
        <taxon>Desulfobacteria</taxon>
        <taxon>Desulfobacterales</taxon>
        <taxon>Desulfobacteraceae</taxon>
        <taxon>Desulfamplus</taxon>
    </lineage>
</organism>
<evidence type="ECO:0000313" key="1">
    <source>
        <dbReference type="EMBL" id="SLM30853.1"/>
    </source>
</evidence>
<sequence>MRPEERWKIEYGWLKPWEYEPLNMPTPDDFEYIEEDEEEQMEERWNNAYMKYAKPILSYNSRASKSENSDQFVDICKRYTKLTLDYSIPKDIKEKLQEHIKKEMEEVVKFIKKNKKIN</sequence>
<dbReference type="EMBL" id="FWEV01000169">
    <property type="protein sequence ID" value="SLM30853.1"/>
    <property type="molecule type" value="Genomic_DNA"/>
</dbReference>
<dbReference type="RefSeq" id="WP_080809401.1">
    <property type="nucleotide sequence ID" value="NZ_LT828567.1"/>
</dbReference>
<dbReference type="Proteomes" id="UP000191931">
    <property type="component" value="Unassembled WGS sequence"/>
</dbReference>
<gene>
    <name evidence="1" type="ORF">MTBBW1_2500002</name>
</gene>
<evidence type="ECO:0000313" key="2">
    <source>
        <dbReference type="Proteomes" id="UP000191931"/>
    </source>
</evidence>